<dbReference type="PANTHER" id="PTHR37305">
    <property type="entry name" value="INTEGRAL MEMBRANE PROTEIN-RELATED"/>
    <property type="match status" value="1"/>
</dbReference>
<dbReference type="Pfam" id="PF12730">
    <property type="entry name" value="ABC2_membrane_4"/>
    <property type="match status" value="1"/>
</dbReference>
<dbReference type="eggNOG" id="COG1277">
    <property type="taxonomic scope" value="Bacteria"/>
</dbReference>
<organism evidence="2 3">
    <name type="scientific">Thermaerobacter marianensis (strain ATCC 700841 / DSM 12885 / JCM 10246 / 7p75a)</name>
    <dbReference type="NCBI Taxonomy" id="644966"/>
    <lineage>
        <taxon>Bacteria</taxon>
        <taxon>Bacillati</taxon>
        <taxon>Bacillota</taxon>
        <taxon>Clostridia</taxon>
        <taxon>Eubacteriales</taxon>
        <taxon>Clostridiales Family XVII. Incertae Sedis</taxon>
        <taxon>Thermaerobacter</taxon>
    </lineage>
</organism>
<keyword evidence="1" id="KW-0812">Transmembrane</keyword>
<dbReference type="STRING" id="644966.Tmar_1618"/>
<evidence type="ECO:0000313" key="2">
    <source>
        <dbReference type="EMBL" id="ADU51727.1"/>
    </source>
</evidence>
<dbReference type="HOGENOM" id="CLU_1106700_0_0_9"/>
<dbReference type="EMBL" id="CP002344">
    <property type="protein sequence ID" value="ADU51727.1"/>
    <property type="molecule type" value="Genomic_DNA"/>
</dbReference>
<name>E6SH63_THEM7</name>
<feature type="transmembrane region" description="Helical" evidence="1">
    <location>
        <begin position="56"/>
        <end position="82"/>
    </location>
</feature>
<evidence type="ECO:0008006" key="4">
    <source>
        <dbReference type="Google" id="ProtNLM"/>
    </source>
</evidence>
<dbReference type="AlphaFoldDB" id="E6SH63"/>
<accession>E6SH63</accession>
<keyword evidence="1" id="KW-1133">Transmembrane helix</keyword>
<proteinExistence type="predicted"/>
<dbReference type="RefSeq" id="WP_013496028.1">
    <property type="nucleotide sequence ID" value="NC_014831.1"/>
</dbReference>
<evidence type="ECO:0000256" key="1">
    <source>
        <dbReference type="SAM" id="Phobius"/>
    </source>
</evidence>
<feature type="transmembrane region" description="Helical" evidence="1">
    <location>
        <begin position="103"/>
        <end position="127"/>
    </location>
</feature>
<keyword evidence="3" id="KW-1185">Reference proteome</keyword>
<reference evidence="2 3" key="1">
    <citation type="journal article" date="2010" name="Stand. Genomic Sci.">
        <title>Complete genome sequence of Thermaerobacter marianensis type strain (7p75a).</title>
        <authorList>
            <person name="Han C."/>
            <person name="Gu W."/>
            <person name="Zhang X."/>
            <person name="Lapidus A."/>
            <person name="Nolan M."/>
            <person name="Copeland A."/>
            <person name="Lucas S."/>
            <person name="Del Rio T.G."/>
            <person name="Tice H."/>
            <person name="Cheng J.F."/>
            <person name="Tapia R."/>
            <person name="Goodwin L."/>
            <person name="Pitluck S."/>
            <person name="Pagani I."/>
            <person name="Ivanova N."/>
            <person name="Mavromatis K."/>
            <person name="Mikhailova N."/>
            <person name="Pati A."/>
            <person name="Chen A."/>
            <person name="Palaniappan K."/>
            <person name="Land M."/>
            <person name="Hauser L."/>
            <person name="Chang Y.J."/>
            <person name="Jeffries C.D."/>
            <person name="Schneider S."/>
            <person name="Rohde M."/>
            <person name="Goker M."/>
            <person name="Pukall R."/>
            <person name="Woyke T."/>
            <person name="Bristow J."/>
            <person name="Eisen J.A."/>
            <person name="Markowitz V."/>
            <person name="Hugenholtz P."/>
            <person name="Kyrpides N.C."/>
            <person name="Klenk H.P."/>
            <person name="Detter J.C."/>
        </authorList>
    </citation>
    <scope>NUCLEOTIDE SEQUENCE [LARGE SCALE GENOMIC DNA]</scope>
    <source>
        <strain evidence="3">ATCC 700841 / DSM 12885 / JCM 10246 / 7p75a</strain>
    </source>
</reference>
<reference evidence="3" key="2">
    <citation type="journal article" date="2010" name="Stand. Genomic Sci.">
        <title>Complete genome sequence of Thermaerobacter marianensis type strain (7p75aT).</title>
        <authorList>
            <person name="Han C."/>
            <person name="Gu W."/>
            <person name="Zhang X."/>
            <person name="Lapidus A."/>
            <person name="Nolan M."/>
            <person name="Copeland A."/>
            <person name="Lucas S."/>
            <person name="Glavina Del Rio T."/>
            <person name="Tice H."/>
            <person name="Cheng J."/>
            <person name="Tapia R."/>
            <person name="Goodwin L."/>
            <person name="Pitluck S."/>
            <person name="Pagani I."/>
            <person name="Ivanova N."/>
            <person name="Mavromatis K."/>
            <person name="Mikhailova N."/>
            <person name="Pati A."/>
            <person name="Chen A."/>
            <person name="Palaniappan K."/>
            <person name="Land M."/>
            <person name="Hauser L."/>
            <person name="Chang Y."/>
            <person name="Jeffries C."/>
            <person name="Schneider S."/>
            <person name="Rohde M."/>
            <person name="Goker M."/>
            <person name="Pukall R."/>
            <person name="Woyke T."/>
            <person name="Bristow J."/>
            <person name="Eisen J."/>
            <person name="Markowitz V."/>
            <person name="Hugenholtz P."/>
            <person name="Kyrpides N."/>
            <person name="Klenk H."/>
            <person name="Detter J."/>
        </authorList>
    </citation>
    <scope>NUCLEOTIDE SEQUENCE [LARGE SCALE GENOMIC DNA]</scope>
    <source>
        <strain evidence="3">ATCC 700841 / DSM 12885 / JCM 10246 / 7p75a</strain>
    </source>
</reference>
<feature type="transmembrane region" description="Helical" evidence="1">
    <location>
        <begin position="174"/>
        <end position="194"/>
    </location>
</feature>
<feature type="transmembrane region" description="Helical" evidence="1">
    <location>
        <begin position="225"/>
        <end position="246"/>
    </location>
</feature>
<dbReference type="KEGG" id="tmr:Tmar_1618"/>
<dbReference type="Proteomes" id="UP000008915">
    <property type="component" value="Chromosome"/>
</dbReference>
<dbReference type="PANTHER" id="PTHR37305:SF1">
    <property type="entry name" value="MEMBRANE PROTEIN"/>
    <property type="match status" value="1"/>
</dbReference>
<evidence type="ECO:0000313" key="3">
    <source>
        <dbReference type="Proteomes" id="UP000008915"/>
    </source>
</evidence>
<keyword evidence="1" id="KW-0472">Membrane</keyword>
<gene>
    <name evidence="2" type="ordered locus">Tmar_1618</name>
</gene>
<sequence>MVILRAELLKWKRSWVLWAALLAAAAAPALNGLIFWSTKRLRAAAGQVIDIPWDGFFAQAASFAHLLVYPLLFGFVVTYAVAREFQEGAATNLFALPASRTALLLAKLGAAAVILAVPVVAAVPMTVVAGTPVIGRPPSWAELAGGLQVHLIAGLAQFLLTPLILWLATLTRGYVVPVAAAGSFVVANVVFSMAPGDRFLWWPTALPAWTAQATWVPDLFVHLPAWWVELPPLFLVFLALAAATVARRDVV</sequence>
<protein>
    <recommendedName>
        <fullName evidence="4">ABC transporter permease</fullName>
    </recommendedName>
</protein>
<feature type="transmembrane region" description="Helical" evidence="1">
    <location>
        <begin position="147"/>
        <end position="167"/>
    </location>
</feature>